<dbReference type="EMBL" id="CM001376">
    <property type="protein sequence ID" value="EHM12812.1"/>
    <property type="molecule type" value="Genomic_DNA"/>
</dbReference>
<keyword evidence="3" id="KW-1185">Reference proteome</keyword>
<feature type="chain" id="PRO_5003541921" description="DUF3352 domain-containing protein" evidence="1">
    <location>
        <begin position="28"/>
        <end position="523"/>
    </location>
</feature>
<evidence type="ECO:0000256" key="1">
    <source>
        <dbReference type="SAM" id="SignalP"/>
    </source>
</evidence>
<dbReference type="HOGENOM" id="CLU_520518_0_0_0"/>
<accession>H0UJ79</accession>
<evidence type="ECO:0000313" key="2">
    <source>
        <dbReference type="EMBL" id="EHM12812.1"/>
    </source>
</evidence>
<reference evidence="2 3" key="1">
    <citation type="submission" date="2011-11" db="EMBL/GenBank/DDBJ databases">
        <title>The Noncontiguous Finished genome of Jonquetella anthropi DSM 22815.</title>
        <authorList>
            <consortium name="US DOE Joint Genome Institute (JGI-PGF)"/>
            <person name="Lucas S."/>
            <person name="Copeland A."/>
            <person name="Lapidus A."/>
            <person name="Glavina del Rio T."/>
            <person name="Dalin E."/>
            <person name="Tice H."/>
            <person name="Bruce D."/>
            <person name="Goodwin L."/>
            <person name="Pitluck S."/>
            <person name="Peters L."/>
            <person name="Mikhailova N."/>
            <person name="Held B."/>
            <person name="Kyrpides N."/>
            <person name="Mavromatis K."/>
            <person name="Ivanova N."/>
            <person name="Markowitz V."/>
            <person name="Cheng J.-F."/>
            <person name="Hugenholtz P."/>
            <person name="Woyke T."/>
            <person name="Wu D."/>
            <person name="Gronow S."/>
            <person name="Wellnitz S."/>
            <person name="Brambilla E."/>
            <person name="Klenk H.-P."/>
            <person name="Eisen J.A."/>
        </authorList>
    </citation>
    <scope>NUCLEOTIDE SEQUENCE [LARGE SCALE GENOMIC DNA]</scope>
    <source>
        <strain evidence="2 3">DSM 22815</strain>
    </source>
</reference>
<dbReference type="eggNOG" id="ENOG502ZH05">
    <property type="taxonomic scope" value="Bacteria"/>
</dbReference>
<dbReference type="RefSeq" id="WP_008522571.1">
    <property type="nucleotide sequence ID" value="NZ_CM001376.1"/>
</dbReference>
<protein>
    <recommendedName>
        <fullName evidence="4">DUF3352 domain-containing protein</fullName>
    </recommendedName>
</protein>
<proteinExistence type="predicted"/>
<dbReference type="AlphaFoldDB" id="H0UJ79"/>
<gene>
    <name evidence="2" type="ORF">JonanDRAFT_0394</name>
</gene>
<name>H0UJ79_9BACT</name>
<keyword evidence="1" id="KW-0732">Signal</keyword>
<feature type="signal peptide" evidence="1">
    <location>
        <begin position="1"/>
        <end position="27"/>
    </location>
</feature>
<sequence>MKNRFTRLLAVFAVALGLAGICGFAAAAPAKTDPTLAINSSSADNSFLIYGENIEELSKSTTAGPLGQFVSRLLGQVPSDLRQTLAPETSFIRAWFEKESVTDVALAITQSKPLAAKDYALKLGADPAAGNASGLADGLSYIGEMDIETNNLKLLLALANRSDGAYILGATSVDKLNSMFAWNGASPEAHVQSPLKVFLNLTPEYLNSQAGSDIYKLPVRLESGLVPHTKAFLLRSWINVAELWADMVPNRAGGTPAAMVPSFGSGTAAVLSMENAWIPSDLKLEEFKIPEETKKEIQDTLDSMAEFGVTWQNIVDVLRGAISVSISKDTVQSMFGPAPAFCVSVSGLNAELFQTLLPMAKELAQSQLGLQVKDYASGEWKGLQTGDGSPLSVWLAYGPSGLVVADVDPATLTFSAKTNGASVFDVLKANTPDAAAPAADALIPALLGSPHTFVLAARSDALAQLLSACGTSLQALGVSADELEPINQALSMVEHVSMTTDDGITDVEVTPTDAGLEMLLQTF</sequence>
<evidence type="ECO:0000313" key="3">
    <source>
        <dbReference type="Proteomes" id="UP000003806"/>
    </source>
</evidence>
<organism evidence="2 3">
    <name type="scientific">Jonquetella anthropi DSM 22815</name>
    <dbReference type="NCBI Taxonomy" id="885272"/>
    <lineage>
        <taxon>Bacteria</taxon>
        <taxon>Thermotogati</taxon>
        <taxon>Synergistota</taxon>
        <taxon>Synergistia</taxon>
        <taxon>Synergistales</taxon>
        <taxon>Dethiosulfovibrionaceae</taxon>
        <taxon>Jonquetella</taxon>
    </lineage>
</organism>
<dbReference type="Proteomes" id="UP000003806">
    <property type="component" value="Chromosome"/>
</dbReference>
<evidence type="ECO:0008006" key="4">
    <source>
        <dbReference type="Google" id="ProtNLM"/>
    </source>
</evidence>